<feature type="compositionally biased region" description="Basic residues" evidence="1">
    <location>
        <begin position="97"/>
        <end position="107"/>
    </location>
</feature>
<proteinExistence type="predicted"/>
<dbReference type="InParanoid" id="J0WK39"/>
<evidence type="ECO:0000313" key="2">
    <source>
        <dbReference type="EMBL" id="EJD32658.1"/>
    </source>
</evidence>
<keyword evidence="3" id="KW-1185">Reference proteome</keyword>
<dbReference type="Proteomes" id="UP000006514">
    <property type="component" value="Unassembled WGS sequence"/>
</dbReference>
<organism evidence="2 3">
    <name type="scientific">Auricularia subglabra (strain TFB-10046 / SS5)</name>
    <name type="common">White-rot fungus</name>
    <name type="synonym">Auricularia delicata (strain TFB10046)</name>
    <dbReference type="NCBI Taxonomy" id="717982"/>
    <lineage>
        <taxon>Eukaryota</taxon>
        <taxon>Fungi</taxon>
        <taxon>Dikarya</taxon>
        <taxon>Basidiomycota</taxon>
        <taxon>Agaricomycotina</taxon>
        <taxon>Agaricomycetes</taxon>
        <taxon>Auriculariales</taxon>
        <taxon>Auriculariaceae</taxon>
        <taxon>Auricularia</taxon>
    </lineage>
</organism>
<name>J0WK39_AURST</name>
<accession>J0WK39</accession>
<dbReference type="EMBL" id="JH688761">
    <property type="protein sequence ID" value="EJD32658.1"/>
    <property type="molecule type" value="Genomic_DNA"/>
</dbReference>
<gene>
    <name evidence="2" type="ORF">AURDEDRAFT_178246</name>
</gene>
<evidence type="ECO:0000313" key="3">
    <source>
        <dbReference type="Proteomes" id="UP000006514"/>
    </source>
</evidence>
<feature type="non-terminal residue" evidence="2">
    <location>
        <position position="1"/>
    </location>
</feature>
<dbReference type="KEGG" id="adl:AURDEDRAFT_178246"/>
<sequence length="127" mass="14267">LLIATGDCYVRRRRFYIEDCKVALSDLCENDRMALDLEDADVGVMDDGDDRHGGITMDTPLNAVPWTSATDAHELKLVIRVHGSAAAFGRRRMALRGIKRRKGKGKGKGKEEEEEEETGDYKRRKTA</sequence>
<feature type="region of interest" description="Disordered" evidence="1">
    <location>
        <begin position="97"/>
        <end position="127"/>
    </location>
</feature>
<dbReference type="AlphaFoldDB" id="J0WK39"/>
<reference evidence="3" key="1">
    <citation type="journal article" date="2012" name="Science">
        <title>The Paleozoic origin of enzymatic lignin decomposition reconstructed from 31 fungal genomes.</title>
        <authorList>
            <person name="Floudas D."/>
            <person name="Binder M."/>
            <person name="Riley R."/>
            <person name="Barry K."/>
            <person name="Blanchette R.A."/>
            <person name="Henrissat B."/>
            <person name="Martinez A.T."/>
            <person name="Otillar R."/>
            <person name="Spatafora J.W."/>
            <person name="Yadav J.S."/>
            <person name="Aerts A."/>
            <person name="Benoit I."/>
            <person name="Boyd A."/>
            <person name="Carlson A."/>
            <person name="Copeland A."/>
            <person name="Coutinho P.M."/>
            <person name="de Vries R.P."/>
            <person name="Ferreira P."/>
            <person name="Findley K."/>
            <person name="Foster B."/>
            <person name="Gaskell J."/>
            <person name="Glotzer D."/>
            <person name="Gorecki P."/>
            <person name="Heitman J."/>
            <person name="Hesse C."/>
            <person name="Hori C."/>
            <person name="Igarashi K."/>
            <person name="Jurgens J.A."/>
            <person name="Kallen N."/>
            <person name="Kersten P."/>
            <person name="Kohler A."/>
            <person name="Kuees U."/>
            <person name="Kumar T.K.A."/>
            <person name="Kuo A."/>
            <person name="LaButti K."/>
            <person name="Larrondo L.F."/>
            <person name="Lindquist E."/>
            <person name="Ling A."/>
            <person name="Lombard V."/>
            <person name="Lucas S."/>
            <person name="Lundell T."/>
            <person name="Martin R."/>
            <person name="McLaughlin D.J."/>
            <person name="Morgenstern I."/>
            <person name="Morin E."/>
            <person name="Murat C."/>
            <person name="Nagy L.G."/>
            <person name="Nolan M."/>
            <person name="Ohm R.A."/>
            <person name="Patyshakuliyeva A."/>
            <person name="Rokas A."/>
            <person name="Ruiz-Duenas F.J."/>
            <person name="Sabat G."/>
            <person name="Salamov A."/>
            <person name="Samejima M."/>
            <person name="Schmutz J."/>
            <person name="Slot J.C."/>
            <person name="St John F."/>
            <person name="Stenlid J."/>
            <person name="Sun H."/>
            <person name="Sun S."/>
            <person name="Syed K."/>
            <person name="Tsang A."/>
            <person name="Wiebenga A."/>
            <person name="Young D."/>
            <person name="Pisabarro A."/>
            <person name="Eastwood D.C."/>
            <person name="Martin F."/>
            <person name="Cullen D."/>
            <person name="Grigoriev I.V."/>
            <person name="Hibbett D.S."/>
        </authorList>
    </citation>
    <scope>NUCLEOTIDE SEQUENCE [LARGE SCALE GENOMIC DNA]</scope>
    <source>
        <strain evidence="3">TFB10046</strain>
    </source>
</reference>
<evidence type="ECO:0000256" key="1">
    <source>
        <dbReference type="SAM" id="MobiDB-lite"/>
    </source>
</evidence>
<protein>
    <submittedName>
        <fullName evidence="2">Uncharacterized protein</fullName>
    </submittedName>
</protein>